<dbReference type="Proteomes" id="UP000663801">
    <property type="component" value="Unassembled WGS sequence"/>
</dbReference>
<organism evidence="3 4">
    <name type="scientific">Nakamurella flavida</name>
    <dbReference type="NCBI Taxonomy" id="363630"/>
    <lineage>
        <taxon>Bacteria</taxon>
        <taxon>Bacillati</taxon>
        <taxon>Actinomycetota</taxon>
        <taxon>Actinomycetes</taxon>
        <taxon>Nakamurellales</taxon>
        <taxon>Nakamurellaceae</taxon>
        <taxon>Nakamurella</taxon>
    </lineage>
</organism>
<gene>
    <name evidence="3" type="ORF">JL107_17345</name>
</gene>
<feature type="domain" description="TerD" evidence="2">
    <location>
        <begin position="1"/>
        <end position="184"/>
    </location>
</feature>
<evidence type="ECO:0000256" key="1">
    <source>
        <dbReference type="ARBA" id="ARBA00008775"/>
    </source>
</evidence>
<reference evidence="3" key="1">
    <citation type="submission" date="2021-01" db="EMBL/GenBank/DDBJ databases">
        <title>KCTC 19127 draft genome.</title>
        <authorList>
            <person name="An D."/>
        </authorList>
    </citation>
    <scope>NUCLEOTIDE SEQUENCE</scope>
    <source>
        <strain evidence="3">KCTC 19127</strain>
    </source>
</reference>
<dbReference type="PANTHER" id="PTHR32097">
    <property type="entry name" value="CAMP-BINDING PROTEIN 1-RELATED"/>
    <property type="match status" value="1"/>
</dbReference>
<dbReference type="CDD" id="cd06974">
    <property type="entry name" value="TerD_like"/>
    <property type="match status" value="1"/>
</dbReference>
<evidence type="ECO:0000313" key="4">
    <source>
        <dbReference type="Proteomes" id="UP000663801"/>
    </source>
</evidence>
<accession>A0A939C7I9</accession>
<dbReference type="AlphaFoldDB" id="A0A939C7I9"/>
<dbReference type="RefSeq" id="WP_205258337.1">
    <property type="nucleotide sequence ID" value="NZ_BAAAPV010000002.1"/>
</dbReference>
<dbReference type="Pfam" id="PF02342">
    <property type="entry name" value="TerD"/>
    <property type="match status" value="1"/>
</dbReference>
<keyword evidence="4" id="KW-1185">Reference proteome</keyword>
<protein>
    <submittedName>
        <fullName evidence="3">TerD family protein</fullName>
    </submittedName>
</protein>
<proteinExistence type="inferred from homology"/>
<comment type="caution">
    <text evidence="3">The sequence shown here is derived from an EMBL/GenBank/DDBJ whole genome shotgun (WGS) entry which is preliminary data.</text>
</comment>
<dbReference type="InterPro" id="IPR051324">
    <property type="entry name" value="Stress/Tellurium_Resist"/>
</dbReference>
<name>A0A939C7I9_9ACTN</name>
<comment type="similarity">
    <text evidence="1">Belongs to the CAPAB/TerDEXZ family.</text>
</comment>
<sequence>MAVPMKRGANVALTQEIPTLKGVVLGVRWNAGAEHVLADNLVAATILCDRQAQAPSDEYFVFFNQLTSPDLSVAQLSAAVGDDDEQIEVDLGDVPADIHRIVVVLYVNDGPGARRTLGQLRDCRIRVLDLADGTELVQSENLAPQLRSETAICLGELYRHPSGWKFKVIGQGYENGVAGIAADYGVPL</sequence>
<dbReference type="Gene3D" id="2.60.60.30">
    <property type="entry name" value="sav2460 like domains"/>
    <property type="match status" value="1"/>
</dbReference>
<dbReference type="EMBL" id="JAERWL010000015">
    <property type="protein sequence ID" value="MBM9478217.1"/>
    <property type="molecule type" value="Genomic_DNA"/>
</dbReference>
<dbReference type="InterPro" id="IPR003325">
    <property type="entry name" value="TerD"/>
</dbReference>
<evidence type="ECO:0000259" key="2">
    <source>
        <dbReference type="Pfam" id="PF02342"/>
    </source>
</evidence>
<evidence type="ECO:0000313" key="3">
    <source>
        <dbReference type="EMBL" id="MBM9478217.1"/>
    </source>
</evidence>
<dbReference type="PANTHER" id="PTHR32097:SF4">
    <property type="entry name" value="GENERAL STRESS PROTEIN 16U"/>
    <property type="match status" value="1"/>
</dbReference>